<accession>A0A9W6UHX6</accession>
<keyword evidence="5" id="KW-1185">Reference proteome</keyword>
<protein>
    <recommendedName>
        <fullName evidence="6">LPXTG-motif cell wall-anchored protein</fullName>
    </recommendedName>
</protein>
<dbReference type="AlphaFoldDB" id="A0A9W6UHX6"/>
<feature type="region of interest" description="Disordered" evidence="1">
    <location>
        <begin position="318"/>
        <end position="347"/>
    </location>
</feature>
<dbReference type="NCBIfam" id="TIGR01167">
    <property type="entry name" value="LPXTG_anchor"/>
    <property type="match status" value="1"/>
</dbReference>
<dbReference type="RefSeq" id="WP_285757309.1">
    <property type="nucleotide sequence ID" value="NZ_BSQG01000001.1"/>
</dbReference>
<dbReference type="EMBL" id="BSQG01000001">
    <property type="protein sequence ID" value="GLU46460.1"/>
    <property type="molecule type" value="Genomic_DNA"/>
</dbReference>
<gene>
    <name evidence="4" type="ORF">Nans01_08110</name>
</gene>
<organism evidence="4 5">
    <name type="scientific">Nocardiopsis ansamitocini</name>
    <dbReference type="NCBI Taxonomy" id="1670832"/>
    <lineage>
        <taxon>Bacteria</taxon>
        <taxon>Bacillati</taxon>
        <taxon>Actinomycetota</taxon>
        <taxon>Actinomycetes</taxon>
        <taxon>Streptosporangiales</taxon>
        <taxon>Nocardiopsidaceae</taxon>
        <taxon>Nocardiopsis</taxon>
    </lineage>
</organism>
<feature type="region of interest" description="Disordered" evidence="1">
    <location>
        <begin position="125"/>
        <end position="197"/>
    </location>
</feature>
<evidence type="ECO:0000256" key="2">
    <source>
        <dbReference type="SAM" id="Phobius"/>
    </source>
</evidence>
<feature type="compositionally biased region" description="Gly residues" evidence="1">
    <location>
        <begin position="324"/>
        <end position="341"/>
    </location>
</feature>
<proteinExistence type="predicted"/>
<keyword evidence="2" id="KW-0812">Transmembrane</keyword>
<feature type="signal peptide" evidence="3">
    <location>
        <begin position="1"/>
        <end position="28"/>
    </location>
</feature>
<name>A0A9W6UHX6_9ACTN</name>
<feature type="compositionally biased region" description="Pro residues" evidence="1">
    <location>
        <begin position="140"/>
        <end position="157"/>
    </location>
</feature>
<evidence type="ECO:0000256" key="3">
    <source>
        <dbReference type="SAM" id="SignalP"/>
    </source>
</evidence>
<keyword evidence="2" id="KW-0472">Membrane</keyword>
<dbReference type="Proteomes" id="UP001165092">
    <property type="component" value="Unassembled WGS sequence"/>
</dbReference>
<feature type="chain" id="PRO_5040763929" description="LPXTG-motif cell wall-anchored protein" evidence="3">
    <location>
        <begin position="29"/>
        <end position="406"/>
    </location>
</feature>
<sequence>MAQSTTFHRVLRGGAAFVALGAVGLAAAAPAAAEPEWEGYAASSLAEAFISGETGYYSGIVGFVETWDGSASSDQSNVYGSLTPFLKVAGTTTVDVDASTASATSSVRSARLTMTVEDLFTLQEQEPDEADDEGVLAEAEPPPAPSTTPAPDAPPAPDDTDTGAEAPPVEPTEEATPPAEELPEAGEGSDEVPVEEETPEIAPVLLLDSGSTTLVSGDANTVVDIAFTGVESAATVTAGGDHEATLEYGTATAFGQEPGSDGVVTSTVDVDGEKVPIKVQFFSWADSDQEWATSTLGAEIHLGGEHVGELYIGSSVSVGEEVGEGGPGNGSTGPGKGGGTGDNEQLSGAIKDKVDKGKVDNALPTTGSSLGGLIAAGSALVLGGGGAALYFVRRKKSTASVEATQA</sequence>
<evidence type="ECO:0000256" key="1">
    <source>
        <dbReference type="SAM" id="MobiDB-lite"/>
    </source>
</evidence>
<evidence type="ECO:0000313" key="5">
    <source>
        <dbReference type="Proteomes" id="UP001165092"/>
    </source>
</evidence>
<keyword evidence="2" id="KW-1133">Transmembrane helix</keyword>
<evidence type="ECO:0000313" key="4">
    <source>
        <dbReference type="EMBL" id="GLU46460.1"/>
    </source>
</evidence>
<reference evidence="4" key="1">
    <citation type="submission" date="2023-02" db="EMBL/GenBank/DDBJ databases">
        <title>Nocardiopsis ansamitocini NBRC 112285.</title>
        <authorList>
            <person name="Ichikawa N."/>
            <person name="Sato H."/>
            <person name="Tonouchi N."/>
        </authorList>
    </citation>
    <scope>NUCLEOTIDE SEQUENCE</scope>
    <source>
        <strain evidence="4">NBRC 112285</strain>
    </source>
</reference>
<feature type="compositionally biased region" description="Acidic residues" evidence="1">
    <location>
        <begin position="181"/>
        <end position="197"/>
    </location>
</feature>
<comment type="caution">
    <text evidence="4">The sequence shown here is derived from an EMBL/GenBank/DDBJ whole genome shotgun (WGS) entry which is preliminary data.</text>
</comment>
<feature type="compositionally biased region" description="Acidic residues" evidence="1">
    <location>
        <begin position="125"/>
        <end position="135"/>
    </location>
</feature>
<feature type="transmembrane region" description="Helical" evidence="2">
    <location>
        <begin position="370"/>
        <end position="392"/>
    </location>
</feature>
<evidence type="ECO:0008006" key="6">
    <source>
        <dbReference type="Google" id="ProtNLM"/>
    </source>
</evidence>
<keyword evidence="3" id="KW-0732">Signal</keyword>